<name>A0A285K8W5_9ACTN</name>
<evidence type="ECO:0000313" key="1">
    <source>
        <dbReference type="EMBL" id="SNY68683.1"/>
    </source>
</evidence>
<dbReference type="Proteomes" id="UP000219612">
    <property type="component" value="Unassembled WGS sequence"/>
</dbReference>
<evidence type="ECO:0000313" key="2">
    <source>
        <dbReference type="Proteomes" id="UP000219612"/>
    </source>
</evidence>
<organism evidence="1 2">
    <name type="scientific">Paractinoplanes atraurantiacus</name>
    <dbReference type="NCBI Taxonomy" id="1036182"/>
    <lineage>
        <taxon>Bacteria</taxon>
        <taxon>Bacillati</taxon>
        <taxon>Actinomycetota</taxon>
        <taxon>Actinomycetes</taxon>
        <taxon>Micromonosporales</taxon>
        <taxon>Micromonosporaceae</taxon>
        <taxon>Paractinoplanes</taxon>
    </lineage>
</organism>
<dbReference type="EMBL" id="OBDY01000033">
    <property type="protein sequence ID" value="SNY68683.1"/>
    <property type="molecule type" value="Genomic_DNA"/>
</dbReference>
<keyword evidence="2" id="KW-1185">Reference proteome</keyword>
<gene>
    <name evidence="1" type="ORF">SAMN05421748_133113</name>
</gene>
<protein>
    <submittedName>
        <fullName evidence="1">Uncharacterized protein</fullName>
    </submittedName>
</protein>
<sequence length="98" mass="10863">MWLSGERPGPIGARLAPFLALAFREPRLRELRPYTSHWTLLFSRTAEWPFTRTGPAVAPTSTPGRFVVDSRKGHPSPEIGAATALHLVLTHLPASRPR</sequence>
<dbReference type="InterPro" id="IPR045682">
    <property type="entry name" value="DUF6193"/>
</dbReference>
<reference evidence="1 2" key="1">
    <citation type="submission" date="2017-09" db="EMBL/GenBank/DDBJ databases">
        <authorList>
            <person name="Ehlers B."/>
            <person name="Leendertz F.H."/>
        </authorList>
    </citation>
    <scope>NUCLEOTIDE SEQUENCE [LARGE SCALE GENOMIC DNA]</scope>
    <source>
        <strain evidence="1 2">CGMCC 4.6857</strain>
    </source>
</reference>
<proteinExistence type="predicted"/>
<accession>A0A285K8W5</accession>
<dbReference type="RefSeq" id="WP_369076914.1">
    <property type="nucleotide sequence ID" value="NZ_OBDY01000033.1"/>
</dbReference>
<dbReference type="Pfam" id="PF19692">
    <property type="entry name" value="DUF6193"/>
    <property type="match status" value="1"/>
</dbReference>
<dbReference type="AlphaFoldDB" id="A0A285K8W5"/>